<dbReference type="EMBL" id="JSAQ01000001">
    <property type="protein sequence ID" value="KGO05794.1"/>
    <property type="molecule type" value="Genomic_DNA"/>
</dbReference>
<reference evidence="1 2" key="1">
    <citation type="submission" date="2014-10" db="EMBL/GenBank/DDBJ databases">
        <title>Draft genome sequence of the proteorhodopsin-containing marine bacterium Dokdonia donghaensis.</title>
        <authorList>
            <person name="Gomez-Consarnau L."/>
            <person name="Gonzalez J.M."/>
            <person name="Riedel T."/>
            <person name="Jaenicke S."/>
            <person name="Wagner-Doebler I."/>
            <person name="Fuhrman J.A."/>
        </authorList>
    </citation>
    <scope>NUCLEOTIDE SEQUENCE [LARGE SCALE GENOMIC DNA]</scope>
    <source>
        <strain evidence="1 2">DSW-1</strain>
    </source>
</reference>
<comment type="caution">
    <text evidence="1">The sequence shown here is derived from an EMBL/GenBank/DDBJ whole genome shotgun (WGS) entry which is preliminary data.</text>
</comment>
<organism evidence="1 2">
    <name type="scientific">Dokdonia donghaensis DSW-1</name>
    <dbReference type="NCBI Taxonomy" id="1300343"/>
    <lineage>
        <taxon>Bacteria</taxon>
        <taxon>Pseudomonadati</taxon>
        <taxon>Bacteroidota</taxon>
        <taxon>Flavobacteriia</taxon>
        <taxon>Flavobacteriales</taxon>
        <taxon>Flavobacteriaceae</taxon>
        <taxon>Dokdonia</taxon>
    </lineage>
</organism>
<dbReference type="PATRIC" id="fig|1300343.5.peg.2078"/>
<dbReference type="Proteomes" id="UP000030140">
    <property type="component" value="Unassembled WGS sequence"/>
</dbReference>
<dbReference type="RefSeq" id="WP_035324825.1">
    <property type="nucleotide sequence ID" value="NZ_CP015125.1"/>
</dbReference>
<sequence length="287" mass="32592">MKNLLLLLHLLSITFVRSQSDTEIFLFDIDATQEKPVLNNKRNISQNKGYDNQPQFLADNVIIYAGTREGQTEIIQYTRGTSKQFNISTQGGEYSPQFMMGKRGISAVRLDPDGLQRLYHYLPRKTETPTLVKDAVVAYYTWDDKNTIVGADIVENNLHLVIHHFDSKEKEDLKIAVGRSFHKIPETPLVSFIDKTSQPWMVKSIDPATKKMKNIIPLDEGVEDINWLPDGRLLAAKGNTIYVKEKNNWKVFYSFTDTALQDITRFAIAPSGNQIAIVSTISQPKSE</sequence>
<evidence type="ECO:0000313" key="2">
    <source>
        <dbReference type="Proteomes" id="UP000030140"/>
    </source>
</evidence>
<dbReference type="OrthoDB" id="9797498at2"/>
<dbReference type="KEGG" id="ddo:I597_2064"/>
<accession>A0A0A2GR63</accession>
<name>A0A0A2GR63_9FLAO</name>
<keyword evidence="2" id="KW-1185">Reference proteome</keyword>
<protein>
    <submittedName>
        <fullName evidence="1">Uncharacterized protein</fullName>
    </submittedName>
</protein>
<dbReference type="SUPFAM" id="SSF82171">
    <property type="entry name" value="DPP6 N-terminal domain-like"/>
    <property type="match status" value="1"/>
</dbReference>
<gene>
    <name evidence="1" type="ORF">NV36_02335</name>
</gene>
<evidence type="ECO:0000313" key="1">
    <source>
        <dbReference type="EMBL" id="KGO05794.1"/>
    </source>
</evidence>
<dbReference type="AlphaFoldDB" id="A0A0A2GR63"/>
<proteinExistence type="predicted"/>